<keyword evidence="2" id="KW-1185">Reference proteome</keyword>
<gene>
    <name evidence="1" type="ORF">Pint_14003</name>
</gene>
<comment type="caution">
    <text evidence="1">The sequence shown here is derived from an EMBL/GenBank/DDBJ whole genome shotgun (WGS) entry which is preliminary data.</text>
</comment>
<organism evidence="1 2">
    <name type="scientific">Pistacia integerrima</name>
    <dbReference type="NCBI Taxonomy" id="434235"/>
    <lineage>
        <taxon>Eukaryota</taxon>
        <taxon>Viridiplantae</taxon>
        <taxon>Streptophyta</taxon>
        <taxon>Embryophyta</taxon>
        <taxon>Tracheophyta</taxon>
        <taxon>Spermatophyta</taxon>
        <taxon>Magnoliopsida</taxon>
        <taxon>eudicotyledons</taxon>
        <taxon>Gunneridae</taxon>
        <taxon>Pentapetalae</taxon>
        <taxon>rosids</taxon>
        <taxon>malvids</taxon>
        <taxon>Sapindales</taxon>
        <taxon>Anacardiaceae</taxon>
        <taxon>Pistacia</taxon>
    </lineage>
</organism>
<dbReference type="Proteomes" id="UP001163603">
    <property type="component" value="Chromosome 8"/>
</dbReference>
<accession>A0ACC0Y8I2</accession>
<evidence type="ECO:0000313" key="1">
    <source>
        <dbReference type="EMBL" id="KAJ0030638.1"/>
    </source>
</evidence>
<proteinExistence type="predicted"/>
<protein>
    <submittedName>
        <fullName evidence="1">Uncharacterized protein</fullName>
    </submittedName>
</protein>
<name>A0ACC0Y8I2_9ROSI</name>
<evidence type="ECO:0000313" key="2">
    <source>
        <dbReference type="Proteomes" id="UP001163603"/>
    </source>
</evidence>
<sequence>MQGEVMKVLKALEAKWVGHPRKFLVDHSVLPLFEKTQSLKSVKWRPGLISHHCIMHIKVELALSIHLQQGGNLCTWNMNRNWIHILDTLEFRSMGKTLNFKEYAHRVARASGPIVTQVAQTMQIPISYAEDIIGIGGNSIEHIRRTSGAIITVQESRGLPDEITVEIKGSSSQVQMAQQLIQEFMNNHKEPVTSSYGKIDTGYRSSYSHLGSSSYSSSSLSSQPYGGYGSSGVGGYGSSGVGGYSSYRL</sequence>
<dbReference type="EMBL" id="CM047743">
    <property type="protein sequence ID" value="KAJ0030638.1"/>
    <property type="molecule type" value="Genomic_DNA"/>
</dbReference>
<reference evidence="2" key="1">
    <citation type="journal article" date="2023" name="G3 (Bethesda)">
        <title>Genome assembly and association tests identify interacting loci associated with vigor, precocity, and sex in interspecific pistachio rootstocks.</title>
        <authorList>
            <person name="Palmer W."/>
            <person name="Jacygrad E."/>
            <person name="Sagayaradj S."/>
            <person name="Cavanaugh K."/>
            <person name="Han R."/>
            <person name="Bertier L."/>
            <person name="Beede B."/>
            <person name="Kafkas S."/>
            <person name="Golino D."/>
            <person name="Preece J."/>
            <person name="Michelmore R."/>
        </authorList>
    </citation>
    <scope>NUCLEOTIDE SEQUENCE [LARGE SCALE GENOMIC DNA]</scope>
</reference>